<organism evidence="3 4">
    <name type="scientific">Penicillium daleae</name>
    <dbReference type="NCBI Taxonomy" id="63821"/>
    <lineage>
        <taxon>Eukaryota</taxon>
        <taxon>Fungi</taxon>
        <taxon>Dikarya</taxon>
        <taxon>Ascomycota</taxon>
        <taxon>Pezizomycotina</taxon>
        <taxon>Eurotiomycetes</taxon>
        <taxon>Eurotiomycetidae</taxon>
        <taxon>Eurotiales</taxon>
        <taxon>Aspergillaceae</taxon>
        <taxon>Penicillium</taxon>
    </lineage>
</organism>
<evidence type="ECO:0000256" key="1">
    <source>
        <dbReference type="SAM" id="MobiDB-lite"/>
    </source>
</evidence>
<accession>A0AAD6CI20</accession>
<feature type="region of interest" description="Disordered" evidence="1">
    <location>
        <begin position="82"/>
        <end position="130"/>
    </location>
</feature>
<comment type="caution">
    <text evidence="3">The sequence shown here is derived from an EMBL/GenBank/DDBJ whole genome shotgun (WGS) entry which is preliminary data.</text>
</comment>
<feature type="transmembrane region" description="Helical" evidence="2">
    <location>
        <begin position="12"/>
        <end position="30"/>
    </location>
</feature>
<keyword evidence="2" id="KW-1133">Transmembrane helix</keyword>
<dbReference type="AlphaFoldDB" id="A0AAD6CI20"/>
<dbReference type="RefSeq" id="XP_056771166.1">
    <property type="nucleotide sequence ID" value="XM_056903399.1"/>
</dbReference>
<feature type="compositionally biased region" description="Polar residues" evidence="1">
    <location>
        <begin position="87"/>
        <end position="102"/>
    </location>
</feature>
<evidence type="ECO:0000313" key="4">
    <source>
        <dbReference type="Proteomes" id="UP001213681"/>
    </source>
</evidence>
<dbReference type="Proteomes" id="UP001213681">
    <property type="component" value="Unassembled WGS sequence"/>
</dbReference>
<evidence type="ECO:0000256" key="2">
    <source>
        <dbReference type="SAM" id="Phobius"/>
    </source>
</evidence>
<evidence type="ECO:0000313" key="3">
    <source>
        <dbReference type="EMBL" id="KAJ5464319.1"/>
    </source>
</evidence>
<dbReference type="GeneID" id="81593642"/>
<feature type="region of interest" description="Disordered" evidence="1">
    <location>
        <begin position="143"/>
        <end position="178"/>
    </location>
</feature>
<keyword evidence="4" id="KW-1185">Reference proteome</keyword>
<reference evidence="3" key="2">
    <citation type="journal article" date="2023" name="IMA Fungus">
        <title>Comparative genomic study of the Penicillium genus elucidates a diverse pangenome and 15 lateral gene transfer events.</title>
        <authorList>
            <person name="Petersen C."/>
            <person name="Sorensen T."/>
            <person name="Nielsen M.R."/>
            <person name="Sondergaard T.E."/>
            <person name="Sorensen J.L."/>
            <person name="Fitzpatrick D.A."/>
            <person name="Frisvad J.C."/>
            <person name="Nielsen K.L."/>
        </authorList>
    </citation>
    <scope>NUCLEOTIDE SEQUENCE</scope>
    <source>
        <strain evidence="3">IBT 16125</strain>
    </source>
</reference>
<keyword evidence="2" id="KW-0472">Membrane</keyword>
<proteinExistence type="predicted"/>
<dbReference type="EMBL" id="JAPVEA010000001">
    <property type="protein sequence ID" value="KAJ5464319.1"/>
    <property type="molecule type" value="Genomic_DNA"/>
</dbReference>
<protein>
    <submittedName>
        <fullName evidence="3">Uncharacterized protein</fullName>
    </submittedName>
</protein>
<gene>
    <name evidence="3" type="ORF">N7458_000005</name>
</gene>
<keyword evidence="2" id="KW-0812">Transmembrane</keyword>
<name>A0AAD6CI20_9EURO</name>
<reference evidence="3" key="1">
    <citation type="submission" date="2022-12" db="EMBL/GenBank/DDBJ databases">
        <authorList>
            <person name="Petersen C."/>
        </authorList>
    </citation>
    <scope>NUCLEOTIDE SEQUENCE</scope>
    <source>
        <strain evidence="3">IBT 16125</strain>
    </source>
</reference>
<sequence>MRIYNGVRKGDIWFVLNDFSLVLATIVTSLENFLKLTPGTELDMLDVMGGGEAHEMEMDGTLSEAAVNDRDTVVTTSAHIARHQQIRSDSTRPVASMLSTTEKVGVTENWDDDVSDGPGGAKEGTEDAPNSLDVALELAKKAKEKEKARGRRKWAVQSESEEPTKFASKEPSSAAENDGDDRILLVLKAFKVLQEEFNAKFRAMWA</sequence>